<evidence type="ECO:0000256" key="7">
    <source>
        <dbReference type="SAM" id="Phobius"/>
    </source>
</evidence>
<protein>
    <recommendedName>
        <fullName evidence="5">Cellulase</fullName>
        <ecNumber evidence="5">3.2.1.4</ecNumber>
    </recommendedName>
</protein>
<dbReference type="Proteomes" id="UP000632454">
    <property type="component" value="Unassembled WGS sequence"/>
</dbReference>
<evidence type="ECO:0000256" key="4">
    <source>
        <dbReference type="ARBA" id="ARBA00023157"/>
    </source>
</evidence>
<sequence length="337" mass="35193">MPGSRRSARGRTAARKPRRRKLVIAGILGVIALAILAIILVVILVISLLRPGPVGPGGGPGAPSSTSQRPTAQPADCPDVQTIVIPGTLESSATDDPYNPTANPNSLMLKVSRPLGEQFPSSRADVYTVPYVAQFRNPTNLADRQVDYNVSRAQGNARAKGKMTEVNRRCPLTGFVLMGFSQGAVIAGDIASDIGNGRGPVAQDLVLGVGLIADGRRQKGEANDVGPSPNGVGAEIALGGFGTLVPGIAMTGARAGGFGDVKDRTYAICASGDLICDSPTILNPIDAIGKIAGALNNPVHALYNTTRYWDDDGASATRWMFGWARSVIEKAPRPKHN</sequence>
<keyword evidence="3" id="KW-0378">Hydrolase</keyword>
<dbReference type="SUPFAM" id="SSF53474">
    <property type="entry name" value="alpha/beta-Hydrolases"/>
    <property type="match status" value="1"/>
</dbReference>
<evidence type="ECO:0000259" key="8">
    <source>
        <dbReference type="PROSITE" id="PS01140"/>
    </source>
</evidence>
<feature type="transmembrane region" description="Helical" evidence="7">
    <location>
        <begin position="21"/>
        <end position="49"/>
    </location>
</feature>
<keyword evidence="2" id="KW-0719">Serine esterase</keyword>
<evidence type="ECO:0000313" key="9">
    <source>
        <dbReference type="EMBL" id="GGF14959.1"/>
    </source>
</evidence>
<dbReference type="PANTHER" id="PTHR33630:SF9">
    <property type="entry name" value="CUTINASE 4"/>
    <property type="match status" value="1"/>
</dbReference>
<dbReference type="InterPro" id="IPR000675">
    <property type="entry name" value="Cutinase/axe"/>
</dbReference>
<dbReference type="Pfam" id="PF01083">
    <property type="entry name" value="Cutinase"/>
    <property type="match status" value="1"/>
</dbReference>
<evidence type="ECO:0000313" key="10">
    <source>
        <dbReference type="Proteomes" id="UP000632454"/>
    </source>
</evidence>
<dbReference type="EMBL" id="BMCS01000001">
    <property type="protein sequence ID" value="GGF14959.1"/>
    <property type="molecule type" value="Genomic_DNA"/>
</dbReference>
<evidence type="ECO:0000256" key="2">
    <source>
        <dbReference type="ARBA" id="ARBA00022487"/>
    </source>
</evidence>
<keyword evidence="7" id="KW-0472">Membrane</keyword>
<dbReference type="InterPro" id="IPR029058">
    <property type="entry name" value="AB_hydrolase_fold"/>
</dbReference>
<dbReference type="RefSeq" id="WP_188487238.1">
    <property type="nucleotide sequence ID" value="NZ_BMCS01000001.1"/>
</dbReference>
<evidence type="ECO:0000256" key="3">
    <source>
        <dbReference type="ARBA" id="ARBA00022801"/>
    </source>
</evidence>
<feature type="active site" description="Nucleophile" evidence="5">
    <location>
        <position position="310"/>
    </location>
</feature>
<keyword evidence="4" id="KW-1015">Disulfide bond</keyword>
<keyword evidence="7" id="KW-1133">Transmembrane helix</keyword>
<feature type="region of interest" description="Disordered" evidence="6">
    <location>
        <begin position="55"/>
        <end position="78"/>
    </location>
</feature>
<feature type="domain" description="Glycosyl hydrolases family 45 active site" evidence="8">
    <location>
        <begin position="305"/>
        <end position="316"/>
    </location>
</feature>
<keyword evidence="10" id="KW-1185">Reference proteome</keyword>
<keyword evidence="7" id="KW-0812">Transmembrane</keyword>
<evidence type="ECO:0000256" key="6">
    <source>
        <dbReference type="SAM" id="MobiDB-lite"/>
    </source>
</evidence>
<comment type="similarity">
    <text evidence="1">Belongs to the cutinase family.</text>
</comment>
<organism evidence="9 10">
    <name type="scientific">Williamsia phyllosphaerae</name>
    <dbReference type="NCBI Taxonomy" id="885042"/>
    <lineage>
        <taxon>Bacteria</taxon>
        <taxon>Bacillati</taxon>
        <taxon>Actinomycetota</taxon>
        <taxon>Actinomycetes</taxon>
        <taxon>Mycobacteriales</taxon>
        <taxon>Nocardiaceae</taxon>
        <taxon>Williamsia</taxon>
    </lineage>
</organism>
<proteinExistence type="inferred from homology"/>
<name>A0ABQ1UBQ3_9NOCA</name>
<dbReference type="SMART" id="SM01110">
    <property type="entry name" value="Cutinase"/>
    <property type="match status" value="1"/>
</dbReference>
<dbReference type="Gene3D" id="3.40.50.1820">
    <property type="entry name" value="alpha/beta hydrolase"/>
    <property type="match status" value="1"/>
</dbReference>
<evidence type="ECO:0000256" key="1">
    <source>
        <dbReference type="ARBA" id="ARBA00007534"/>
    </source>
</evidence>
<evidence type="ECO:0000256" key="5">
    <source>
        <dbReference type="PROSITE-ProRule" id="PRU10069"/>
    </source>
</evidence>
<dbReference type="PANTHER" id="PTHR33630">
    <property type="entry name" value="CUTINASE RV1984C-RELATED-RELATED"/>
    <property type="match status" value="1"/>
</dbReference>
<reference evidence="10" key="1">
    <citation type="journal article" date="2019" name="Int. J. Syst. Evol. Microbiol.">
        <title>The Global Catalogue of Microorganisms (GCM) 10K type strain sequencing project: providing services to taxonomists for standard genome sequencing and annotation.</title>
        <authorList>
            <consortium name="The Broad Institute Genomics Platform"/>
            <consortium name="The Broad Institute Genome Sequencing Center for Infectious Disease"/>
            <person name="Wu L."/>
            <person name="Ma J."/>
        </authorList>
    </citation>
    <scope>NUCLEOTIDE SEQUENCE [LARGE SCALE GENOMIC DNA]</scope>
    <source>
        <strain evidence="10">CCM 7855</strain>
    </source>
</reference>
<dbReference type="PROSITE" id="PS01140">
    <property type="entry name" value="GLYCOSYL_HYDROL_F45"/>
    <property type="match status" value="1"/>
</dbReference>
<dbReference type="EC" id="3.2.1.4" evidence="5"/>
<dbReference type="InterPro" id="IPR000334">
    <property type="entry name" value="Glyco_hydro_45"/>
</dbReference>
<comment type="catalytic activity">
    <reaction evidence="5">
        <text>Endohydrolysis of (1-&gt;4)-beta-D-glucosidic linkages in cellulose, lichenin and cereal beta-D-glucans.</text>
        <dbReference type="EC" id="3.2.1.4"/>
    </reaction>
</comment>
<accession>A0ABQ1UBQ3</accession>
<comment type="caution">
    <text evidence="9">The sequence shown here is derived from an EMBL/GenBank/DDBJ whole genome shotgun (WGS) entry which is preliminary data.</text>
</comment>
<gene>
    <name evidence="9" type="ORF">GCM10007298_08810</name>
</gene>